<feature type="transmembrane region" description="Helical" evidence="9">
    <location>
        <begin position="36"/>
        <end position="57"/>
    </location>
</feature>
<keyword evidence="5" id="KW-0547">Nucleotide-binding</keyword>
<dbReference type="InterPro" id="IPR003661">
    <property type="entry name" value="HisK_dim/P_dom"/>
</dbReference>
<evidence type="ECO:0000313" key="11">
    <source>
        <dbReference type="EMBL" id="HGZ42026.1"/>
    </source>
</evidence>
<evidence type="ECO:0000256" key="6">
    <source>
        <dbReference type="ARBA" id="ARBA00022777"/>
    </source>
</evidence>
<dbReference type="GO" id="GO:0005524">
    <property type="term" value="F:ATP binding"/>
    <property type="evidence" value="ECO:0007669"/>
    <property type="project" value="UniProtKB-KW"/>
</dbReference>
<feature type="domain" description="Histidine kinase" evidence="10">
    <location>
        <begin position="257"/>
        <end position="471"/>
    </location>
</feature>
<keyword evidence="9" id="KW-0812">Transmembrane</keyword>
<protein>
    <recommendedName>
        <fullName evidence="2">histidine kinase</fullName>
        <ecNumber evidence="2">2.7.13.3</ecNumber>
    </recommendedName>
</protein>
<dbReference type="Pfam" id="PF02518">
    <property type="entry name" value="HATPase_c"/>
    <property type="match status" value="1"/>
</dbReference>
<dbReference type="SUPFAM" id="SSF47384">
    <property type="entry name" value="Homodimeric domain of signal transducing histidine kinase"/>
    <property type="match status" value="1"/>
</dbReference>
<keyword evidence="4" id="KW-0808">Transferase</keyword>
<dbReference type="CDD" id="cd00082">
    <property type="entry name" value="HisKA"/>
    <property type="match status" value="1"/>
</dbReference>
<accession>A0A832I1J5</accession>
<evidence type="ECO:0000256" key="1">
    <source>
        <dbReference type="ARBA" id="ARBA00000085"/>
    </source>
</evidence>
<keyword evidence="3" id="KW-0597">Phosphoprotein</keyword>
<dbReference type="PANTHER" id="PTHR43065">
    <property type="entry name" value="SENSOR HISTIDINE KINASE"/>
    <property type="match status" value="1"/>
</dbReference>
<feature type="transmembrane region" description="Helical" evidence="9">
    <location>
        <begin position="6"/>
        <end position="24"/>
    </location>
</feature>
<evidence type="ECO:0000259" key="10">
    <source>
        <dbReference type="PROSITE" id="PS50109"/>
    </source>
</evidence>
<dbReference type="InterPro" id="IPR004358">
    <property type="entry name" value="Sig_transdc_His_kin-like_C"/>
</dbReference>
<comment type="catalytic activity">
    <reaction evidence="1">
        <text>ATP + protein L-histidine = ADP + protein N-phospho-L-histidine.</text>
        <dbReference type="EC" id="2.7.13.3"/>
    </reaction>
</comment>
<dbReference type="InterPro" id="IPR005467">
    <property type="entry name" value="His_kinase_dom"/>
</dbReference>
<dbReference type="SMART" id="SM00388">
    <property type="entry name" value="HisKA"/>
    <property type="match status" value="1"/>
</dbReference>
<gene>
    <name evidence="11" type="ORF">ENR23_01140</name>
</gene>
<dbReference type="AlphaFoldDB" id="A0A832I1J5"/>
<organism evidence="11">
    <name type="scientific">Eiseniibacteriota bacterium</name>
    <dbReference type="NCBI Taxonomy" id="2212470"/>
    <lineage>
        <taxon>Bacteria</taxon>
        <taxon>Candidatus Eiseniibacteriota</taxon>
    </lineage>
</organism>
<evidence type="ECO:0000256" key="4">
    <source>
        <dbReference type="ARBA" id="ARBA00022679"/>
    </source>
</evidence>
<evidence type="ECO:0000256" key="7">
    <source>
        <dbReference type="ARBA" id="ARBA00022840"/>
    </source>
</evidence>
<reference evidence="11" key="1">
    <citation type="journal article" date="2020" name="mSystems">
        <title>Genome- and Community-Level Interaction Insights into Carbon Utilization and Element Cycling Functions of Hydrothermarchaeota in Hydrothermal Sediment.</title>
        <authorList>
            <person name="Zhou Z."/>
            <person name="Liu Y."/>
            <person name="Xu W."/>
            <person name="Pan J."/>
            <person name="Luo Z.H."/>
            <person name="Li M."/>
        </authorList>
    </citation>
    <scope>NUCLEOTIDE SEQUENCE [LARGE SCALE GENOMIC DNA]</scope>
    <source>
        <strain evidence="11">SpSt-381</strain>
    </source>
</reference>
<evidence type="ECO:0000256" key="3">
    <source>
        <dbReference type="ARBA" id="ARBA00022553"/>
    </source>
</evidence>
<evidence type="ECO:0000256" key="5">
    <source>
        <dbReference type="ARBA" id="ARBA00022741"/>
    </source>
</evidence>
<dbReference type="Gene3D" id="3.30.565.10">
    <property type="entry name" value="Histidine kinase-like ATPase, C-terminal domain"/>
    <property type="match status" value="1"/>
</dbReference>
<evidence type="ECO:0000256" key="8">
    <source>
        <dbReference type="ARBA" id="ARBA00023012"/>
    </source>
</evidence>
<dbReference type="SMART" id="SM00387">
    <property type="entry name" value="HATPase_c"/>
    <property type="match status" value="1"/>
</dbReference>
<dbReference type="InterPro" id="IPR036097">
    <property type="entry name" value="HisK_dim/P_sf"/>
</dbReference>
<keyword evidence="9" id="KW-0472">Membrane</keyword>
<keyword evidence="7" id="KW-0067">ATP-binding</keyword>
<dbReference type="EC" id="2.7.13.3" evidence="2"/>
<dbReference type="Pfam" id="PF00512">
    <property type="entry name" value="HisKA"/>
    <property type="match status" value="1"/>
</dbReference>
<evidence type="ECO:0000256" key="9">
    <source>
        <dbReference type="SAM" id="Phobius"/>
    </source>
</evidence>
<dbReference type="PRINTS" id="PR00344">
    <property type="entry name" value="BCTRLSENSOR"/>
</dbReference>
<comment type="caution">
    <text evidence="11">The sequence shown here is derived from an EMBL/GenBank/DDBJ whole genome shotgun (WGS) entry which is preliminary data.</text>
</comment>
<evidence type="ECO:0000256" key="2">
    <source>
        <dbReference type="ARBA" id="ARBA00012438"/>
    </source>
</evidence>
<keyword evidence="8" id="KW-0902">Two-component regulatory system</keyword>
<dbReference type="PROSITE" id="PS50109">
    <property type="entry name" value="HIS_KIN"/>
    <property type="match status" value="1"/>
</dbReference>
<proteinExistence type="predicted"/>
<dbReference type="Gene3D" id="1.10.287.130">
    <property type="match status" value="1"/>
</dbReference>
<dbReference type="InterPro" id="IPR036890">
    <property type="entry name" value="HATPase_C_sf"/>
</dbReference>
<dbReference type="InterPro" id="IPR003594">
    <property type="entry name" value="HATPase_dom"/>
</dbReference>
<feature type="transmembrane region" description="Helical" evidence="9">
    <location>
        <begin position="202"/>
        <end position="222"/>
    </location>
</feature>
<feature type="transmembrane region" description="Helical" evidence="9">
    <location>
        <begin position="77"/>
        <end position="94"/>
    </location>
</feature>
<keyword evidence="9" id="KW-1133">Transmembrane helix</keyword>
<sequence>MSLRLRLLVGAAGLAAAALLALYVPGDLGARGAHYVAWVAICVLSEAMWVTTLSGAGTNTMASTAGLASIMLWGQGPAMWIGAVSTLLAELLVLRKPAVRAVFNASQITITHWGAAGAWMLLGGPAEGLESAVSLASGVEGAARLALPVLGLFSAYLLINRALVAAAVAWSTEQRYARVLREDWFFADHLIADAANFMLSPLMVISFQAIQYVGVLLFYGPLRMIHESSKRYNELQNAQQQIIHTERMAAKGEMAAEVGHELRNQLAAISGRAQMILRDAEKGAFENVARHAQIVLDQSKRMEGLSKGLMDFSRAELHVERVDVNQLITRSIEFVRTQNRFDGVEWRLELAEPGPVLRADPGQLQQVLLNLFMNAADAMNERGAPRKVLGVSCSLDASQRNVRIVVSDNGVGIAASNLSRIFEPHFTTKPEGHGFGLSTSYRIITNHGGRIVAESPGGGGAIFTVTLPLQKDAGWGARG</sequence>
<dbReference type="GO" id="GO:0000155">
    <property type="term" value="F:phosphorelay sensor kinase activity"/>
    <property type="evidence" value="ECO:0007669"/>
    <property type="project" value="InterPro"/>
</dbReference>
<name>A0A832I1J5_UNCEI</name>
<dbReference type="EMBL" id="DSQF01000002">
    <property type="protein sequence ID" value="HGZ42026.1"/>
    <property type="molecule type" value="Genomic_DNA"/>
</dbReference>
<keyword evidence="6" id="KW-0418">Kinase</keyword>
<feature type="transmembrane region" description="Helical" evidence="9">
    <location>
        <begin position="145"/>
        <end position="170"/>
    </location>
</feature>
<dbReference type="SUPFAM" id="SSF55874">
    <property type="entry name" value="ATPase domain of HSP90 chaperone/DNA topoisomerase II/histidine kinase"/>
    <property type="match status" value="1"/>
</dbReference>
<dbReference type="PANTHER" id="PTHR43065:SF10">
    <property type="entry name" value="PEROXIDE STRESS-ACTIVATED HISTIDINE KINASE MAK3"/>
    <property type="match status" value="1"/>
</dbReference>